<dbReference type="SUPFAM" id="SSF52058">
    <property type="entry name" value="L domain-like"/>
    <property type="match status" value="1"/>
</dbReference>
<evidence type="ECO:0000256" key="7">
    <source>
        <dbReference type="ARBA" id="ARBA00022989"/>
    </source>
</evidence>
<dbReference type="Pfam" id="PF00754">
    <property type="entry name" value="F5_F8_type_C"/>
    <property type="match status" value="1"/>
</dbReference>
<evidence type="ECO:0000256" key="18">
    <source>
        <dbReference type="SAM" id="SignalP"/>
    </source>
</evidence>
<dbReference type="Gene3D" id="3.10.100.10">
    <property type="entry name" value="Mannose-Binding Protein A, subunit A"/>
    <property type="match status" value="2"/>
</dbReference>
<feature type="disulfide bond" evidence="15">
    <location>
        <begin position="2446"/>
        <end position="2461"/>
    </location>
</feature>
<dbReference type="Gene3D" id="1.10.510.10">
    <property type="entry name" value="Transferase(Phosphotransferase) domain 1"/>
    <property type="match status" value="1"/>
</dbReference>
<dbReference type="GO" id="GO:0009755">
    <property type="term" value="P:hormone-mediated signaling pathway"/>
    <property type="evidence" value="ECO:0007669"/>
    <property type="project" value="TreeGrafter"/>
</dbReference>
<feature type="domain" description="C-type lectin" evidence="21">
    <location>
        <begin position="2020"/>
        <end position="2142"/>
    </location>
</feature>
<dbReference type="Gene3D" id="2.60.120.290">
    <property type="entry name" value="Spermadhesin, CUB domain"/>
    <property type="match status" value="4"/>
</dbReference>
<feature type="domain" description="Apple" evidence="24">
    <location>
        <begin position="747"/>
        <end position="847"/>
    </location>
</feature>
<feature type="disulfide bond" evidence="15">
    <location>
        <begin position="2177"/>
        <end position="2189"/>
    </location>
</feature>
<feature type="compositionally biased region" description="Polar residues" evidence="16">
    <location>
        <begin position="2974"/>
        <end position="3002"/>
    </location>
</feature>
<feature type="chain" id="PRO_5040129579" evidence="18">
    <location>
        <begin position="20"/>
        <end position="3138"/>
    </location>
</feature>
<dbReference type="InterPro" id="IPR011009">
    <property type="entry name" value="Kinase-like_dom_sf"/>
</dbReference>
<evidence type="ECO:0000259" key="24">
    <source>
        <dbReference type="PROSITE" id="PS50948"/>
    </source>
</evidence>
<keyword evidence="7 17" id="KW-1133">Transmembrane helix</keyword>
<dbReference type="InterPro" id="IPR036055">
    <property type="entry name" value="LDL_receptor-like_sf"/>
</dbReference>
<dbReference type="GO" id="GO:0005886">
    <property type="term" value="C:plasma membrane"/>
    <property type="evidence" value="ECO:0007669"/>
    <property type="project" value="UniProtKB-SubCell"/>
</dbReference>
<dbReference type="SUPFAM" id="SSF49854">
    <property type="entry name" value="Spermadhesin, CUB domain"/>
    <property type="match status" value="6"/>
</dbReference>
<dbReference type="InterPro" id="IPR038178">
    <property type="entry name" value="Kringle_sf"/>
</dbReference>
<feature type="disulfide bond" evidence="15">
    <location>
        <begin position="555"/>
        <end position="567"/>
    </location>
</feature>
<dbReference type="Pfam" id="PF00431">
    <property type="entry name" value="CUB"/>
    <property type="match status" value="3"/>
</dbReference>
<keyword evidence="3 14" id="KW-0420">Kringle</keyword>
<keyword evidence="4" id="KW-0433">Leucine-rich repeat</keyword>
<gene>
    <name evidence="25" type="ORF">HOLleu_31281</name>
</gene>
<feature type="transmembrane region" description="Helical" evidence="17">
    <location>
        <begin position="2757"/>
        <end position="2781"/>
    </location>
</feature>
<evidence type="ECO:0000259" key="23">
    <source>
        <dbReference type="PROSITE" id="PS50262"/>
    </source>
</evidence>
<feature type="transmembrane region" description="Helical" evidence="17">
    <location>
        <begin position="2716"/>
        <end position="2737"/>
    </location>
</feature>
<dbReference type="PROSITE" id="PS00237">
    <property type="entry name" value="G_PROTEIN_RECEP_F1_1"/>
    <property type="match status" value="1"/>
</dbReference>
<feature type="disulfide bond" evidence="15">
    <location>
        <begin position="2404"/>
        <end position="2419"/>
    </location>
</feature>
<dbReference type="PROSITE" id="PS50022">
    <property type="entry name" value="FA58C_3"/>
    <property type="match status" value="2"/>
</dbReference>
<dbReference type="SUPFAM" id="SSF81321">
    <property type="entry name" value="Family A G protein-coupled receptor-like"/>
    <property type="match status" value="1"/>
</dbReference>
<dbReference type="SMART" id="SM00369">
    <property type="entry name" value="LRR_TYP"/>
    <property type="match status" value="3"/>
</dbReference>
<dbReference type="PROSITE" id="PS01209">
    <property type="entry name" value="LDLRA_1"/>
    <property type="match status" value="4"/>
</dbReference>
<dbReference type="SUPFAM" id="SSF57424">
    <property type="entry name" value="LDL receptor-like module"/>
    <property type="match status" value="6"/>
</dbReference>
<keyword evidence="10 15" id="KW-1015">Disulfide bond</keyword>
<dbReference type="Gene3D" id="3.80.10.10">
    <property type="entry name" value="Ribonuclease Inhibitor"/>
    <property type="match status" value="1"/>
</dbReference>
<dbReference type="PROSITE" id="PS50070">
    <property type="entry name" value="KRINGLE_2"/>
    <property type="match status" value="1"/>
</dbReference>
<name>A0A9Q0YT35_HOLLE</name>
<dbReference type="CDD" id="cd00037">
    <property type="entry name" value="CLECT"/>
    <property type="match status" value="2"/>
</dbReference>
<dbReference type="SUPFAM" id="SSF56112">
    <property type="entry name" value="Protein kinase-like (PK-like)"/>
    <property type="match status" value="1"/>
</dbReference>
<dbReference type="InterPro" id="IPR016186">
    <property type="entry name" value="C-type_lectin-like/link_sf"/>
</dbReference>
<feature type="disulfide bond" evidence="15">
    <location>
        <begin position="2196"/>
        <end position="2211"/>
    </location>
</feature>
<evidence type="ECO:0000256" key="2">
    <source>
        <dbReference type="ARBA" id="ARBA00022475"/>
    </source>
</evidence>
<comment type="caution">
    <text evidence="14">Lacks conserved residue(s) required for the propagation of feature annotation.</text>
</comment>
<dbReference type="Pfam" id="PF13855">
    <property type="entry name" value="LRR_8"/>
    <property type="match status" value="1"/>
</dbReference>
<feature type="domain" description="F5/8 type C" evidence="20">
    <location>
        <begin position="1170"/>
        <end position="1322"/>
    </location>
</feature>
<keyword evidence="2" id="KW-1003">Cell membrane</keyword>
<feature type="domain" description="CUB" evidence="19">
    <location>
        <begin position="1760"/>
        <end position="1875"/>
    </location>
</feature>
<dbReference type="SMART" id="SM00130">
    <property type="entry name" value="KR"/>
    <property type="match status" value="1"/>
</dbReference>
<feature type="transmembrane region" description="Helical" evidence="17">
    <location>
        <begin position="2907"/>
        <end position="2927"/>
    </location>
</feature>
<comment type="subcellular location">
    <subcellularLocation>
        <location evidence="1">Cell membrane</location>
        <topology evidence="1">Multi-pass membrane protein</topology>
    </subcellularLocation>
</comment>
<dbReference type="CDD" id="cd00054">
    <property type="entry name" value="EGF_CA"/>
    <property type="match status" value="1"/>
</dbReference>
<dbReference type="GO" id="GO:0008528">
    <property type="term" value="F:G protein-coupled peptide receptor activity"/>
    <property type="evidence" value="ECO:0007669"/>
    <property type="project" value="TreeGrafter"/>
</dbReference>
<evidence type="ECO:0000256" key="14">
    <source>
        <dbReference type="PROSITE-ProRule" id="PRU00121"/>
    </source>
</evidence>
<dbReference type="PROSITE" id="PS50262">
    <property type="entry name" value="G_PROTEIN_RECEP_F1_2"/>
    <property type="match status" value="1"/>
</dbReference>
<dbReference type="InterPro" id="IPR035914">
    <property type="entry name" value="Sperma_CUB_dom_sf"/>
</dbReference>
<dbReference type="GO" id="GO:0007189">
    <property type="term" value="P:adenylate cyclase-activating G protein-coupled receptor signaling pathway"/>
    <property type="evidence" value="ECO:0007669"/>
    <property type="project" value="TreeGrafter"/>
</dbReference>
<feature type="disulfide bond" evidence="15">
    <location>
        <begin position="2275"/>
        <end position="2290"/>
    </location>
</feature>
<dbReference type="SMR" id="A0A9Q0YT35"/>
<comment type="caution">
    <text evidence="25">The sequence shown here is derived from an EMBL/GenBank/DDBJ whole genome shotgun (WGS) entry which is preliminary data.</text>
</comment>
<feature type="disulfide bond" evidence="13">
    <location>
        <begin position="1945"/>
        <end position="1962"/>
    </location>
</feature>
<keyword evidence="8" id="KW-0297">G-protein coupled receptor</keyword>
<dbReference type="SMART" id="SM00042">
    <property type="entry name" value="CUB"/>
    <property type="match status" value="5"/>
</dbReference>
<dbReference type="SMART" id="SM00473">
    <property type="entry name" value="PAN_AP"/>
    <property type="match status" value="1"/>
</dbReference>
<keyword evidence="6" id="KW-0677">Repeat</keyword>
<evidence type="ECO:0000256" key="15">
    <source>
        <dbReference type="PROSITE-ProRule" id="PRU00124"/>
    </source>
</evidence>
<feature type="disulfide bond" evidence="15">
    <location>
        <begin position="2263"/>
        <end position="2281"/>
    </location>
</feature>
<feature type="disulfide bond" evidence="15">
    <location>
        <begin position="2184"/>
        <end position="2202"/>
    </location>
</feature>
<dbReference type="Pfam" id="PF00051">
    <property type="entry name" value="Kringle"/>
    <property type="match status" value="1"/>
</dbReference>
<dbReference type="InterPro" id="IPR013806">
    <property type="entry name" value="Kringle-like"/>
</dbReference>
<dbReference type="PANTHER" id="PTHR24372:SF77">
    <property type="entry name" value="G-PROTEIN COUPLED RECEPTORS FAMILY 1 PROFILE DOMAIN-CONTAINING PROTEIN"/>
    <property type="match status" value="1"/>
</dbReference>
<feature type="disulfide bond" evidence="13">
    <location>
        <begin position="1890"/>
        <end position="1917"/>
    </location>
</feature>
<feature type="region of interest" description="Disordered" evidence="16">
    <location>
        <begin position="2974"/>
        <end position="3004"/>
    </location>
</feature>
<dbReference type="InterPro" id="IPR018056">
    <property type="entry name" value="Kringle_CS"/>
</dbReference>
<evidence type="ECO:0000256" key="4">
    <source>
        <dbReference type="ARBA" id="ARBA00022614"/>
    </source>
</evidence>
<feature type="domain" description="CUB" evidence="19">
    <location>
        <begin position="158"/>
        <end position="278"/>
    </location>
</feature>
<dbReference type="InterPro" id="IPR001881">
    <property type="entry name" value="EGF-like_Ca-bd_dom"/>
</dbReference>
<keyword evidence="18" id="KW-0732">Signal</keyword>
<evidence type="ECO:0000256" key="11">
    <source>
        <dbReference type="ARBA" id="ARBA00023170"/>
    </source>
</evidence>
<dbReference type="CDD" id="cd00041">
    <property type="entry name" value="CUB"/>
    <property type="match status" value="4"/>
</dbReference>
<dbReference type="PROSITE" id="PS01187">
    <property type="entry name" value="EGF_CA"/>
    <property type="match status" value="1"/>
</dbReference>
<feature type="signal peptide" evidence="18">
    <location>
        <begin position="1"/>
        <end position="19"/>
    </location>
</feature>
<dbReference type="PROSITE" id="PS50041">
    <property type="entry name" value="C_TYPE_LECTIN_2"/>
    <property type="match status" value="2"/>
</dbReference>
<dbReference type="PROSITE" id="PS00021">
    <property type="entry name" value="KRINGLE_1"/>
    <property type="match status" value="1"/>
</dbReference>
<evidence type="ECO:0000256" key="13">
    <source>
        <dbReference type="PROSITE-ProRule" id="PRU00059"/>
    </source>
</evidence>
<dbReference type="SUPFAM" id="SSF57414">
    <property type="entry name" value="Hairpin loop containing domain-like"/>
    <property type="match status" value="1"/>
</dbReference>
<evidence type="ECO:0000259" key="20">
    <source>
        <dbReference type="PROSITE" id="PS50022"/>
    </source>
</evidence>
<feature type="domain" description="Kringle" evidence="22">
    <location>
        <begin position="670"/>
        <end position="747"/>
    </location>
</feature>
<keyword evidence="11" id="KW-0675">Receptor</keyword>
<feature type="disulfide bond" evidence="15">
    <location>
        <begin position="2217"/>
        <end position="2229"/>
    </location>
</feature>
<dbReference type="InterPro" id="IPR000276">
    <property type="entry name" value="GPCR_Rhodpsn"/>
</dbReference>
<feature type="disulfide bond" evidence="15">
    <location>
        <begin position="562"/>
        <end position="580"/>
    </location>
</feature>
<evidence type="ECO:0000259" key="22">
    <source>
        <dbReference type="PROSITE" id="PS50070"/>
    </source>
</evidence>
<dbReference type="Gene3D" id="2.40.20.10">
    <property type="entry name" value="Plasminogen Kringle 4"/>
    <property type="match status" value="1"/>
</dbReference>
<feature type="domain" description="CUB" evidence="19">
    <location>
        <begin position="308"/>
        <end position="424"/>
    </location>
</feature>
<dbReference type="PROSITE" id="PS50068">
    <property type="entry name" value="LDLRA_2"/>
    <property type="match status" value="7"/>
</dbReference>
<dbReference type="SMART" id="SM00231">
    <property type="entry name" value="FA58C"/>
    <property type="match status" value="3"/>
</dbReference>
<dbReference type="PANTHER" id="PTHR24372">
    <property type="entry name" value="GLYCOPROTEIN HORMONE RECEPTOR"/>
    <property type="match status" value="1"/>
</dbReference>
<dbReference type="InterPro" id="IPR000001">
    <property type="entry name" value="Kringle"/>
</dbReference>
<evidence type="ECO:0000256" key="17">
    <source>
        <dbReference type="SAM" id="Phobius"/>
    </source>
</evidence>
<dbReference type="InterPro" id="IPR002172">
    <property type="entry name" value="LDrepeatLR_classA_rpt"/>
</dbReference>
<dbReference type="InterPro" id="IPR008979">
    <property type="entry name" value="Galactose-bd-like_sf"/>
</dbReference>
<dbReference type="SMART" id="SM00034">
    <property type="entry name" value="CLECT"/>
    <property type="match status" value="2"/>
</dbReference>
<dbReference type="CDD" id="cd00057">
    <property type="entry name" value="FA58C"/>
    <property type="match status" value="1"/>
</dbReference>
<dbReference type="OrthoDB" id="6022531at2759"/>
<keyword evidence="9 17" id="KW-0472">Membrane</keyword>
<dbReference type="InterPro" id="IPR023415">
    <property type="entry name" value="LDLR_class-A_CS"/>
</dbReference>
<dbReference type="InterPro" id="IPR016187">
    <property type="entry name" value="CTDL_fold"/>
</dbReference>
<dbReference type="PROSITE" id="PS01180">
    <property type="entry name" value="CUB"/>
    <property type="match status" value="5"/>
</dbReference>
<evidence type="ECO:0000313" key="26">
    <source>
        <dbReference type="Proteomes" id="UP001152320"/>
    </source>
</evidence>
<dbReference type="PRINTS" id="PR00018">
    <property type="entry name" value="KRINGLE"/>
</dbReference>
<keyword evidence="26" id="KW-1185">Reference proteome</keyword>
<feature type="disulfide bond" evidence="15">
    <location>
        <begin position="2236"/>
        <end position="2251"/>
    </location>
</feature>
<dbReference type="SUPFAM" id="SSF57440">
    <property type="entry name" value="Kringle-like"/>
    <property type="match status" value="1"/>
</dbReference>
<evidence type="ECO:0000256" key="5">
    <source>
        <dbReference type="ARBA" id="ARBA00022692"/>
    </source>
</evidence>
<dbReference type="PRINTS" id="PR00261">
    <property type="entry name" value="LDLRECEPTOR"/>
</dbReference>
<dbReference type="GO" id="GO:0005509">
    <property type="term" value="F:calcium ion binding"/>
    <property type="evidence" value="ECO:0007669"/>
    <property type="project" value="InterPro"/>
</dbReference>
<dbReference type="PROSITE" id="PS00010">
    <property type="entry name" value="ASX_HYDROXYL"/>
    <property type="match status" value="1"/>
</dbReference>
<feature type="disulfide bond" evidence="15">
    <location>
        <begin position="2299"/>
        <end position="2317"/>
    </location>
</feature>
<dbReference type="InterPro" id="IPR032675">
    <property type="entry name" value="LRR_dom_sf"/>
</dbReference>
<feature type="transmembrane region" description="Helical" evidence="17">
    <location>
        <begin position="2850"/>
        <end position="2877"/>
    </location>
</feature>
<dbReference type="Proteomes" id="UP001152320">
    <property type="component" value="Chromosome 16"/>
</dbReference>
<dbReference type="SUPFAM" id="SSF49785">
    <property type="entry name" value="Galactose-binding domain-like"/>
    <property type="match status" value="3"/>
</dbReference>
<dbReference type="SMART" id="SM00181">
    <property type="entry name" value="EGF"/>
    <property type="match status" value="2"/>
</dbReference>
<feature type="transmembrane region" description="Helical" evidence="17">
    <location>
        <begin position="2939"/>
        <end position="2962"/>
    </location>
</feature>
<dbReference type="InterPro" id="IPR000859">
    <property type="entry name" value="CUB_dom"/>
</dbReference>
<evidence type="ECO:0000256" key="1">
    <source>
        <dbReference type="ARBA" id="ARBA00004651"/>
    </source>
</evidence>
<dbReference type="Pfam" id="PF00057">
    <property type="entry name" value="Ldl_recept_a"/>
    <property type="match status" value="4"/>
</dbReference>
<feature type="disulfide bond" evidence="15">
    <location>
        <begin position="2224"/>
        <end position="2242"/>
    </location>
</feature>
<dbReference type="InterPro" id="IPR000421">
    <property type="entry name" value="FA58C"/>
</dbReference>
<evidence type="ECO:0000256" key="16">
    <source>
        <dbReference type="SAM" id="MobiDB-lite"/>
    </source>
</evidence>
<dbReference type="Gene3D" id="1.20.1070.10">
    <property type="entry name" value="Rhodopsin 7-helix transmembrane proteins"/>
    <property type="match status" value="1"/>
</dbReference>
<dbReference type="PROSITE" id="PS51450">
    <property type="entry name" value="LRR"/>
    <property type="match status" value="2"/>
</dbReference>
<feature type="domain" description="CUB" evidence="19">
    <location>
        <begin position="22"/>
        <end position="133"/>
    </location>
</feature>
<feature type="domain" description="C-type lectin" evidence="21">
    <location>
        <begin position="1338"/>
        <end position="1453"/>
    </location>
</feature>
<dbReference type="InterPro" id="IPR018097">
    <property type="entry name" value="EGF_Ca-bd_CS"/>
</dbReference>
<dbReference type="InterPro" id="IPR000152">
    <property type="entry name" value="EGF-type_Asp/Asn_hydroxyl_site"/>
</dbReference>
<evidence type="ECO:0000256" key="12">
    <source>
        <dbReference type="ARBA" id="ARBA00023224"/>
    </source>
</evidence>
<keyword evidence="12" id="KW-0807">Transducer</keyword>
<feature type="domain" description="F5/8 type C" evidence="20">
    <location>
        <begin position="1003"/>
        <end position="1165"/>
    </location>
</feature>
<dbReference type="SMART" id="SM00179">
    <property type="entry name" value="EGF_CA"/>
    <property type="match status" value="1"/>
</dbReference>
<proteinExistence type="predicted"/>
<dbReference type="EMBL" id="JAIZAY010000016">
    <property type="protein sequence ID" value="KAJ8026459.1"/>
    <property type="molecule type" value="Genomic_DNA"/>
</dbReference>
<feature type="transmembrane region" description="Helical" evidence="17">
    <location>
        <begin position="2674"/>
        <end position="2696"/>
    </location>
</feature>
<dbReference type="InterPro" id="IPR001611">
    <property type="entry name" value="Leu-rich_rpt"/>
</dbReference>
<evidence type="ECO:0000256" key="10">
    <source>
        <dbReference type="ARBA" id="ARBA00023157"/>
    </source>
</evidence>
<dbReference type="InterPro" id="IPR000742">
    <property type="entry name" value="EGF"/>
</dbReference>
<dbReference type="Pfam" id="PF00001">
    <property type="entry name" value="7tm_1"/>
    <property type="match status" value="1"/>
</dbReference>
<feature type="disulfide bond" evidence="15">
    <location>
        <begin position="2392"/>
        <end position="2410"/>
    </location>
</feature>
<evidence type="ECO:0000259" key="19">
    <source>
        <dbReference type="PROSITE" id="PS01180"/>
    </source>
</evidence>
<protein>
    <submittedName>
        <fullName evidence="25">Uncharacterized protein</fullName>
    </submittedName>
</protein>
<reference evidence="25" key="1">
    <citation type="submission" date="2021-10" db="EMBL/GenBank/DDBJ databases">
        <title>Tropical sea cucumber genome reveals ecological adaptation and Cuvierian tubules defense mechanism.</title>
        <authorList>
            <person name="Chen T."/>
        </authorList>
    </citation>
    <scope>NUCLEOTIDE SEQUENCE</scope>
    <source>
        <strain evidence="25">Nanhai2018</strain>
        <tissue evidence="25">Muscle</tissue>
    </source>
</reference>
<dbReference type="Gene3D" id="2.60.120.260">
    <property type="entry name" value="Galactose-binding domain-like"/>
    <property type="match status" value="3"/>
</dbReference>
<feature type="domain" description="G-protein coupled receptors family 1 profile" evidence="23">
    <location>
        <begin position="2689"/>
        <end position="2959"/>
    </location>
</feature>
<sequence>MLNGFCLKLTVILLGISSAVKTSTVFLGEGDSVEIKSPGYPEPYPPNYNEIWTFSSPNGFILNFSSFSMEKGSDSIFLQNGASNMTINFVALMSGNIDTDNIYVLQGPFLSLEFSTDGYDDGHSGFLAEIRAVDSRSISHCDGILLLEKEICNYEVFCSDKSDENECPPLKPSNVPMSIFSPNYPMNYTPDSNRLWKFEVEEGAYLKIEFVTFDTEYSFDILEVRAGLTIEGVVIPIEEQMSGQIDHRVLYLSGITYLHFISDSDYENSGFHLKLSTLNDSNATLPNELHFYGNALEFQQDTSYFTNCDGRLGPTDCYIYLHPSETALLATPGFPSINFKSSFSWNIVTTNDCHIILSLEAVWLISDVLYIGSGYFRNDSNLMREVNGLSNFIRIISPENTLWIQYKADQWTPKLGFIAHISSSPSGHKISTCNEASEEFILSTEESLLGVKRNVCLWTAVYKNPSSEENYYIQFDLLYLAGVDGPDNYFAIGEGLDFTNASSVIFNHSNIHHKVDFFLERLNVPSPAIWIQIRSLRIPIEISFNTSLKNRDVYCRDDQYECDDRHCINMQGLKNGLNDCPDDSDEHPRFGFRDCIHPRHSFTSINRTTEENCVPWNSIDLLKTRGLSGNVCRMLGNLKQEAGCLKESFYNDGEFTWTKCTRGDCYEQSGCYSNGGESYEYDGMFTTNGFKCLRWSEVPKSHFNESDNTNTLMENFCRNIGNKTRPWCFYMDAYNRVQWEYCAILKCSSNILPQFRRYPNTYFLDRSDRFGSNLISPAHVFTEEDCAARCLENLQEQCLSFVHQSGQSPFRNPVCYWSALSPNTKDGFGNLTYDPQYDLFLRIETECNPFSIETLPEKCSLPVTLSNDFVTTDIDETSELYGAFKYSRFGLNLCWMPEDPSQPLEMWFGERYIISALVVSGCGDEDQGWVTEISITADVEFPYQHVDAETKSHTFKANIEARCSVLIPINPRIRTHHLSVTPVSYHINVAMKIDVLACRDNDCDEDLGILDNTLPDTSLFSSSAKDSSHVPSQVRYQPFGIQRRKTLGWIPTPQDASPWVQISFPVLKLVHGILVQGCEDRGSWVKSFRVAYSAVDGAVTDSDFAWVHTKNESQQKSNVMNFEGNSDPASPLRIYFRGEIKARHIRIYPTSWNLELCIKVALVGCSYQVCFNRLGMESGEIRNSQLTHPNFCHQPEGFRLFRTGEIWIGTADTSIHTKSQTVGIDLIHQHVVTAIATQGIPTGLYASYFKLFYKRQHASDTWNTYLNTDGSEKIFEANFDHFTVVINHLERPIVTSKIRLEYGYMDEKGPGTTCLRMEVFGCNYTDSGNVCGSQGKEIMGRCFGVVEGNAPSACQDIFQENSFTAIVNSENLQNAIRESFQDLQLSNYLFYRIGATNVWVQETGEQRFIWGDGTPVIYDNFLNTNVLVEEGNATHCAFMMAGNSLQWQILECNTPEINAATLCQFDLNECLAWNNECSDECIDLPGSYACTCPSGEYLDATRENCISTCSLRGSDDIAYEDHLCLSSNSAGESWTDAMGICSHQNASLLSYSTSSVYPELIPTNSSKQGIWIANTISTFSIESAEGLCPVYTAADSTIQRECHLKLPFYCEKDVPKTFELLSAYGTNTHERLNHCAMEVVYYDEAYLTWYGLPPWYQEGTTLRFHLLVATGLRIRFTFVYVNLRQLTQTHCTDSVKIVQNFASTQSTRGIYCGVLQHFDVQLDSNNVTIALDIGKLSADMPKALEMHAFFRGLNCSIENCGTTCPSQPFTDSQGFIQTYKYPALLPQFYSCVWNIMVTPGSAIYLEIIDIDIPCDPRFPLMVEVFQTSDDVMSKKSEICGRNAGMILSEGNHVTLTLRTGLQRVSSGFKAKYVEKDIPGCGLSHSSEEGCSENTCSAPSAFIASKNYPLPYEHNLDCSWTIKTSEGTFIEVNFTVFNVSSTNEDCEQDYLQIGPGSSNVKLCNANIDRYQWVYKSNKNELVMRLKTNSDNFAGAFLAHYQETHFPFISPNKTTVCNGTKINNSCFHLFRNPFKLHWLEAAEICKSLGNATSLAAVNSQLEMNAIHQYLLEVGDPKKGVYIGLRLHENKKRHVWESGYPASFTDWRVAGEYSQRQPDGGELESCSVIQFWSYRETSNWNDIPCAALVTDQFLCQEDISVKVKEATPALTFFEASNQNCTGSQYRCFTGECIQSVNVCDKVPDCSDQSDEIDCREGNPCLESHFLCEDGTCMPSSFYCDFITHCPDNSDESQCVYPSCTNEEFGCDDGLCIPQSKACDLIEDCFDGSDERGCDSSAGNFQCFSGRILPVNRLCDGYRDCSGKNWEDEPEGCDYLQSSFQCNDTTELRCKSGACADLTHHCILEYDVYGYPLGCRDASHLLECDEAGCPETYFKCPGSYCIPEIYRCNGELDCPRGDDERDCESYHCASGSYKCHGVHNQMCVPQKQVCDGIRHCKEGDDELYCDAVCFSGCSCMGMQMVCSSMKWLPEMANQLPTSLKHLSLTGLRAPNRQRRNVGKNFTERNSIRNLLYLNLHELKVLLHLNLSGNNIGSIEDGEFSNNLNLQYLILERNEIKSLTSNSFLGLNNLRFLSLAGNPLTQMGEMPFEPLFLLEVLNIQSTLATTVGDDFFHGIANLKKLYSDKFFYCCLISQQYELEECVPEAGQFSSCEDLMKNRFLRISLWILGTAAVLGNAFVIFLRVYRKETLPTKSRNPTQSILITNLAVADLCIGIYMLILAVVDARYRDVYYRYSEKWQTGPFCRFSGFLAVLGSEASVMFLTVITLDRFQGVSFPLSSKKLRFKSTWLLCSAVWIVVFILSAVPLIPFPYFGVGYYGKSSVCLALPLTSEYTPGWLYSVMLFLSFNLMCFLIMLVCYVIIYIKAKQSVGMKAGNKDKRGKFLEDQIQMAAKMSFLVITDMICWMPIIIMGILSQSGAVDIPGDAYAWTAVLILPINSALNPYLYTLFVKVAKKSAREGSTTYKSSGSNWQSSDSRQFHTAPTSTSKGPHSELLQDVISGFRRNRLISLMSAASMRKYSLESLMKSDVFVLSETSRRDIEADVKKAVNYLHEKGITHGNISTTNIVLDGDGEKNRRAFLVYRLTNDRHVTLDIDQVEDSVELQKKKDLSDVDEVIAILKRITSC</sequence>
<feature type="domain" description="CUB" evidence="19">
    <location>
        <begin position="1890"/>
        <end position="2002"/>
    </location>
</feature>
<evidence type="ECO:0000256" key="3">
    <source>
        <dbReference type="ARBA" id="ARBA00022572"/>
    </source>
</evidence>
<dbReference type="PROSITE" id="PS01285">
    <property type="entry name" value="FA58C_1"/>
    <property type="match status" value="1"/>
</dbReference>
<evidence type="ECO:0000256" key="8">
    <source>
        <dbReference type="ARBA" id="ARBA00023040"/>
    </source>
</evidence>
<evidence type="ECO:0000313" key="25">
    <source>
        <dbReference type="EMBL" id="KAJ8026459.1"/>
    </source>
</evidence>
<evidence type="ECO:0000259" key="21">
    <source>
        <dbReference type="PROSITE" id="PS50041"/>
    </source>
</evidence>
<organism evidence="25 26">
    <name type="scientific">Holothuria leucospilota</name>
    <name type="common">Black long sea cucumber</name>
    <name type="synonym">Mertensiothuria leucospilota</name>
    <dbReference type="NCBI Taxonomy" id="206669"/>
    <lineage>
        <taxon>Eukaryota</taxon>
        <taxon>Metazoa</taxon>
        <taxon>Echinodermata</taxon>
        <taxon>Eleutherozoa</taxon>
        <taxon>Echinozoa</taxon>
        <taxon>Holothuroidea</taxon>
        <taxon>Aspidochirotacea</taxon>
        <taxon>Aspidochirotida</taxon>
        <taxon>Holothuriidae</taxon>
        <taxon>Holothuria</taxon>
    </lineage>
</organism>
<dbReference type="SUPFAM" id="SSF56436">
    <property type="entry name" value="C-type lectin-like"/>
    <property type="match status" value="2"/>
</dbReference>
<dbReference type="InterPro" id="IPR003591">
    <property type="entry name" value="Leu-rich_rpt_typical-subtyp"/>
</dbReference>
<dbReference type="SUPFAM" id="SSF57196">
    <property type="entry name" value="EGF/Laminin"/>
    <property type="match status" value="1"/>
</dbReference>
<evidence type="ECO:0000256" key="9">
    <source>
        <dbReference type="ARBA" id="ARBA00023136"/>
    </source>
</evidence>
<dbReference type="Gene3D" id="2.10.25.10">
    <property type="entry name" value="Laminin"/>
    <property type="match status" value="1"/>
</dbReference>
<accession>A0A9Q0YT35</accession>
<dbReference type="CDD" id="cd00112">
    <property type="entry name" value="LDLa"/>
    <property type="match status" value="7"/>
</dbReference>
<dbReference type="Gene3D" id="4.10.400.10">
    <property type="entry name" value="Low-density Lipoprotein Receptor"/>
    <property type="match status" value="6"/>
</dbReference>
<dbReference type="InterPro" id="IPR017452">
    <property type="entry name" value="GPCR_Rhodpsn_7TM"/>
</dbReference>
<dbReference type="PROSITE" id="PS50948">
    <property type="entry name" value="PAN"/>
    <property type="match status" value="1"/>
</dbReference>
<dbReference type="InterPro" id="IPR003609">
    <property type="entry name" value="Pan_app"/>
</dbReference>
<feature type="transmembrane region" description="Helical" evidence="17">
    <location>
        <begin position="2802"/>
        <end position="2825"/>
    </location>
</feature>
<feature type="disulfide bond" evidence="15">
    <location>
        <begin position="2256"/>
        <end position="2268"/>
    </location>
</feature>
<feature type="disulfide bond" evidence="15">
    <location>
        <begin position="2385"/>
        <end position="2397"/>
    </location>
</feature>
<evidence type="ECO:0000256" key="6">
    <source>
        <dbReference type="ARBA" id="ARBA00022737"/>
    </source>
</evidence>
<dbReference type="SMART" id="SM00192">
    <property type="entry name" value="LDLa"/>
    <property type="match status" value="7"/>
</dbReference>
<keyword evidence="5 17" id="KW-0812">Transmembrane</keyword>
<dbReference type="InterPro" id="IPR001304">
    <property type="entry name" value="C-type_lectin-like"/>
</dbReference>